<dbReference type="Pfam" id="PF01520">
    <property type="entry name" value="Amidase_3"/>
    <property type="match status" value="1"/>
</dbReference>
<comment type="caution">
    <text evidence="3">The sequence shown here is derived from an EMBL/GenBank/DDBJ whole genome shotgun (WGS) entry which is preliminary data.</text>
</comment>
<dbReference type="RefSeq" id="WP_327609632.1">
    <property type="nucleotide sequence ID" value="NZ_JARZFX010000037.1"/>
</dbReference>
<dbReference type="Proteomes" id="UP001335737">
    <property type="component" value="Unassembled WGS sequence"/>
</dbReference>
<evidence type="ECO:0000313" key="4">
    <source>
        <dbReference type="Proteomes" id="UP001335737"/>
    </source>
</evidence>
<dbReference type="CDD" id="cd02696">
    <property type="entry name" value="MurNAc-LAA"/>
    <property type="match status" value="1"/>
</dbReference>
<evidence type="ECO:0000256" key="1">
    <source>
        <dbReference type="ARBA" id="ARBA00022801"/>
    </source>
</evidence>
<keyword evidence="4" id="KW-1185">Reference proteome</keyword>
<gene>
    <name evidence="3" type="ORF">QGM71_21875</name>
</gene>
<feature type="domain" description="MurNAc-LAA" evidence="2">
    <location>
        <begin position="339"/>
        <end position="450"/>
    </location>
</feature>
<dbReference type="Pfam" id="PF01471">
    <property type="entry name" value="PG_binding_1"/>
    <property type="match status" value="4"/>
</dbReference>
<dbReference type="EMBL" id="JARZFX010000037">
    <property type="protein sequence ID" value="MEC5426098.1"/>
    <property type="molecule type" value="Genomic_DNA"/>
</dbReference>
<dbReference type="InterPro" id="IPR036366">
    <property type="entry name" value="PGBDSf"/>
</dbReference>
<dbReference type="InterPro" id="IPR050695">
    <property type="entry name" value="N-acetylmuramoyl_amidase_3"/>
</dbReference>
<dbReference type="Gene3D" id="3.40.630.40">
    <property type="entry name" value="Zn-dependent exopeptidases"/>
    <property type="match status" value="1"/>
</dbReference>
<dbReference type="InterPro" id="IPR002508">
    <property type="entry name" value="MurNAc-LAA_cat"/>
</dbReference>
<proteinExistence type="predicted"/>
<name>A0ABU6KLL1_9BACI</name>
<feature type="non-terminal residue" evidence="3">
    <location>
        <position position="1"/>
    </location>
</feature>
<dbReference type="InterPro" id="IPR002477">
    <property type="entry name" value="Peptidoglycan-bd-like"/>
</dbReference>
<evidence type="ECO:0000313" key="3">
    <source>
        <dbReference type="EMBL" id="MEC5426098.1"/>
    </source>
</evidence>
<sequence>ASVFQQGERHPGIIDLKENLNRLGFGYISVTTLYGSYTEKKVKDFQEYYGLNVTGKVDTATFNKIDQILDSPFQVGKRYENTIDLKNKLNHIGFGNILVTDLYGDFTELKVREFQKYYGLIVNGIADDHTIEKLSSIANTPFQNGKRHSNTILLKENLNQLGFGNITISTLYGNFTEEKVTEFQNYFGLIPNGIADDRTFKKIDELLSSPFQQGKRHKATLQLKKNLNAIGYGGITLSDFYGSFTEQRVKEFQRDNRLPVSGIADEITRKEIEKRIVRIFLDPGHGDQDSGGQGYGLKEKNVVLDIALRTANALTNNYFGVTVNLSRKTDEFIELLDRARSANNWGADYFVSLHTNAYNGNTNGFETFIHDGSVSQETLKRQKDIHQYLISKLGISDRGMKEADFNVLRNTNMPAILIEYMFIDDFVENALLRDPHYRNWLGEITAEALAFSFNLKRR</sequence>
<keyword evidence="1" id="KW-0378">Hydrolase</keyword>
<dbReference type="Gene3D" id="1.10.101.10">
    <property type="entry name" value="PGBD-like superfamily/PGBD"/>
    <property type="match status" value="4"/>
</dbReference>
<dbReference type="SUPFAM" id="SSF53187">
    <property type="entry name" value="Zn-dependent exopeptidases"/>
    <property type="match status" value="1"/>
</dbReference>
<dbReference type="PANTHER" id="PTHR30404:SF0">
    <property type="entry name" value="N-ACETYLMURAMOYL-L-ALANINE AMIDASE AMIC"/>
    <property type="match status" value="1"/>
</dbReference>
<reference evidence="3 4" key="1">
    <citation type="journal article" date="2024" name="Int. J. Syst. Evol. Microbiol.">
        <title>Virgibacillus tibetensis sp. nov., isolated from salt lake on the Tibetan Plateau of China.</title>
        <authorList>
            <person name="Phurbu D."/>
            <person name="Liu Z.-X."/>
            <person name="Wang R."/>
            <person name="Zheng Y.-Y."/>
            <person name="Liu H.-C."/>
            <person name="Zhou Y.-G."/>
            <person name="Yu Y.-J."/>
            <person name="Li A.-H."/>
        </authorList>
    </citation>
    <scope>NUCLEOTIDE SEQUENCE [LARGE SCALE GENOMIC DNA]</scope>
    <source>
        <strain evidence="3 4">C22-A2</strain>
    </source>
</reference>
<accession>A0ABU6KLL1</accession>
<dbReference type="SMART" id="SM00646">
    <property type="entry name" value="Ami_3"/>
    <property type="match status" value="1"/>
</dbReference>
<evidence type="ECO:0000259" key="2">
    <source>
        <dbReference type="SMART" id="SM00646"/>
    </source>
</evidence>
<dbReference type="InterPro" id="IPR036365">
    <property type="entry name" value="PGBD-like_sf"/>
</dbReference>
<dbReference type="PANTHER" id="PTHR30404">
    <property type="entry name" value="N-ACETYLMURAMOYL-L-ALANINE AMIDASE"/>
    <property type="match status" value="1"/>
</dbReference>
<dbReference type="SUPFAM" id="SSF47090">
    <property type="entry name" value="PGBD-like"/>
    <property type="match status" value="4"/>
</dbReference>
<organism evidence="3 4">
    <name type="scientific">Virgibacillus tibetensis</name>
    <dbReference type="NCBI Taxonomy" id="3042313"/>
    <lineage>
        <taxon>Bacteria</taxon>
        <taxon>Bacillati</taxon>
        <taxon>Bacillota</taxon>
        <taxon>Bacilli</taxon>
        <taxon>Bacillales</taxon>
        <taxon>Bacillaceae</taxon>
        <taxon>Virgibacillus</taxon>
    </lineage>
</organism>
<protein>
    <submittedName>
        <fullName evidence="3">Peptidoglycan-binding protein</fullName>
    </submittedName>
</protein>